<reference evidence="4" key="1">
    <citation type="journal article" date="2018" name="Gigascience">
        <title>Genome assembly of the Pink Ipe (Handroanthus impetiginosus, Bignoniaceae), a highly valued, ecologically keystone Neotropical timber forest tree.</title>
        <authorList>
            <person name="Silva-Junior O.B."/>
            <person name="Grattapaglia D."/>
            <person name="Novaes E."/>
            <person name="Collevatti R.G."/>
        </authorList>
    </citation>
    <scope>NUCLEOTIDE SEQUENCE [LARGE SCALE GENOMIC DNA]</scope>
    <source>
        <strain evidence="4">cv. UFG-1</strain>
    </source>
</reference>
<dbReference type="STRING" id="429701.A0A2G9GLL0"/>
<organism evidence="3 4">
    <name type="scientific">Handroanthus impetiginosus</name>
    <dbReference type="NCBI Taxonomy" id="429701"/>
    <lineage>
        <taxon>Eukaryota</taxon>
        <taxon>Viridiplantae</taxon>
        <taxon>Streptophyta</taxon>
        <taxon>Embryophyta</taxon>
        <taxon>Tracheophyta</taxon>
        <taxon>Spermatophyta</taxon>
        <taxon>Magnoliopsida</taxon>
        <taxon>eudicotyledons</taxon>
        <taxon>Gunneridae</taxon>
        <taxon>Pentapetalae</taxon>
        <taxon>asterids</taxon>
        <taxon>lamiids</taxon>
        <taxon>Lamiales</taxon>
        <taxon>Bignoniaceae</taxon>
        <taxon>Crescentiina</taxon>
        <taxon>Tabebuia alliance</taxon>
        <taxon>Handroanthus</taxon>
    </lineage>
</organism>
<dbReference type="InterPro" id="IPR056777">
    <property type="entry name" value="Ycf2_N"/>
</dbReference>
<keyword evidence="1" id="KW-1133">Transmembrane helix</keyword>
<feature type="domain" description="Ycf2 N-terminal" evidence="2">
    <location>
        <begin position="5"/>
        <end position="83"/>
    </location>
</feature>
<evidence type="ECO:0000256" key="1">
    <source>
        <dbReference type="SAM" id="Phobius"/>
    </source>
</evidence>
<proteinExistence type="predicted"/>
<gene>
    <name evidence="3" type="ORF">CDL12_21307</name>
</gene>
<keyword evidence="1" id="KW-0472">Membrane</keyword>
<evidence type="ECO:0000313" key="4">
    <source>
        <dbReference type="Proteomes" id="UP000231279"/>
    </source>
</evidence>
<accession>A0A2G9GLL0</accession>
<dbReference type="EMBL" id="NKXS01004519">
    <property type="protein sequence ID" value="PIN06146.1"/>
    <property type="molecule type" value="Genomic_DNA"/>
</dbReference>
<dbReference type="AlphaFoldDB" id="A0A2G9GLL0"/>
<protein>
    <recommendedName>
        <fullName evidence="2">Ycf2 N-terminal domain-containing protein</fullName>
    </recommendedName>
</protein>
<dbReference type="Proteomes" id="UP000231279">
    <property type="component" value="Unassembled WGS sequence"/>
</dbReference>
<feature type="domain" description="Ycf2 N-terminal" evidence="2">
    <location>
        <begin position="125"/>
        <end position="254"/>
    </location>
</feature>
<evidence type="ECO:0000259" key="2">
    <source>
        <dbReference type="Pfam" id="PF05695"/>
    </source>
</evidence>
<name>A0A2G9GLL0_9LAMI</name>
<keyword evidence="1" id="KW-0812">Transmembrane</keyword>
<comment type="caution">
    <text evidence="3">The sequence shown here is derived from an EMBL/GenBank/DDBJ whole genome shotgun (WGS) entry which is preliminary data.</text>
</comment>
<feature type="domain" description="Ycf2 N-terminal" evidence="2">
    <location>
        <begin position="84"/>
        <end position="122"/>
    </location>
</feature>
<sequence length="255" mass="29941">MNVPECLLKLFDPRILSILLSHNSRGSTTNQYLMITGVMLFLVVFLIYRINNQNMVERKYLYLRGLLPIPMNSTGPRNDTLEELKGSLDQSRDHLDSISNISNEDSEYHTLINQREIQPLKENLGCDKVLKDEPDMDGSNKISFLNKNPFFDLFHLFHDWNKGGYTLHCDFELEERFQEMTDLFTLLITEPDMVYHKGFAFFIDSYKLDQQQFLNEARDESKNKSFLVLPPIFYEENKSFSRRIRKKGAQISYGK</sequence>
<dbReference type="OrthoDB" id="877397at2759"/>
<dbReference type="Pfam" id="PF05695">
    <property type="entry name" value="Ycf2"/>
    <property type="match status" value="3"/>
</dbReference>
<keyword evidence="4" id="KW-1185">Reference proteome</keyword>
<feature type="transmembrane region" description="Helical" evidence="1">
    <location>
        <begin position="32"/>
        <end position="50"/>
    </location>
</feature>
<evidence type="ECO:0000313" key="3">
    <source>
        <dbReference type="EMBL" id="PIN06146.1"/>
    </source>
</evidence>